<dbReference type="InterPro" id="IPR024079">
    <property type="entry name" value="MetalloPept_cat_dom_sf"/>
</dbReference>
<dbReference type="PRINTS" id="PR00786">
    <property type="entry name" value="NEPRILYSIN"/>
</dbReference>
<evidence type="ECO:0000313" key="12">
    <source>
        <dbReference type="EMBL" id="CAG9819650.1"/>
    </source>
</evidence>
<dbReference type="InterPro" id="IPR042089">
    <property type="entry name" value="Peptidase_M13_dom_2"/>
</dbReference>
<evidence type="ECO:0000313" key="13">
    <source>
        <dbReference type="Proteomes" id="UP001153737"/>
    </source>
</evidence>
<dbReference type="PROSITE" id="PS51885">
    <property type="entry name" value="NEPRILYSIN"/>
    <property type="match status" value="1"/>
</dbReference>
<comment type="cofactor">
    <cofactor evidence="1">
        <name>Zn(2+)</name>
        <dbReference type="ChEBI" id="CHEBI:29105"/>
    </cofactor>
</comment>
<sequence>MAKSLLNGKVYEMQGYWKNFPLLFLVTLCLSLVHSASIVNSKDMGLPQSPITFCTSDDCLRSAAHLKLSMNLSVNPCDNFYLYTCGRWIEQHPNYEKWPAFDGFDIIDQQVAKAEYAVLTANASDNSREELGISAIYQHLENADLPIIPSYISLSGEEMENFTFDWLRTEALLKQSMTVDVFIGTIVSVNIFNSSEYVIMVGTPDSETPLPSPPKEPEESVEDEERRNLTITVKTKIIKYILKKIVKDKTGERAEADKLQEAVDVILRIEEELAEIANNFSDPNAKMEDIRANNFSNLQNRIDELLSPPKPNLWLNYFNDLFNGTNVNFDPEKVSFLEDIQYIRIDCVMSKINMHNCTYIAYLNIIVLFSLLSNVTQKSTKPMKIWVEIMINNMRKAFMEHVHDITWMDKETKKLTIEKAEEILLYIGYPEWISRKDELDKYYADVIIEPDAYLANIISTVRSYNMKKLGSLRKKAVREWEPRDFDQSEAIKANAFYSPQHNAIEVPMVVLRYPMYRLGLELLNYGAVGAILGHEITHAFDNDGQYLDAKYTRWAKNLHKSRKFDKFGNQRTWWSNDTIENFQNLTGCFIDHYEDISLEGVDGKINGTVTLGENIADNGGLRAAFNAYHHYEKTYGVEPKLPGFENFTTSQTFFIAYASAWCMELEPKMSLNEETDAHAPHYLRVLGTLQNSVDFSAAFQCPEGSFMNPKKKCNMW</sequence>
<dbReference type="Gene3D" id="3.40.390.10">
    <property type="entry name" value="Collagenase (Catalytic Domain)"/>
    <property type="match status" value="2"/>
</dbReference>
<gene>
    <name evidence="12" type="ORF">PHAECO_LOCUS7021</name>
</gene>
<keyword evidence="6" id="KW-0378">Hydrolase</keyword>
<dbReference type="PANTHER" id="PTHR11733:SF133">
    <property type="entry name" value="PHOSPHATE-REGULATING NEUTRAL ENDOPEPTIDASE PHEX"/>
    <property type="match status" value="1"/>
</dbReference>
<dbReference type="GO" id="GO:0016485">
    <property type="term" value="P:protein processing"/>
    <property type="evidence" value="ECO:0007669"/>
    <property type="project" value="TreeGrafter"/>
</dbReference>
<dbReference type="GO" id="GO:0005886">
    <property type="term" value="C:plasma membrane"/>
    <property type="evidence" value="ECO:0007669"/>
    <property type="project" value="UniProtKB-SubCell"/>
</dbReference>
<protein>
    <submittedName>
        <fullName evidence="12">Uncharacterized protein</fullName>
    </submittedName>
</protein>
<dbReference type="InterPro" id="IPR000718">
    <property type="entry name" value="Peptidase_M13"/>
</dbReference>
<keyword evidence="7" id="KW-0862">Zinc</keyword>
<evidence type="ECO:0000256" key="9">
    <source>
        <dbReference type="SAM" id="MobiDB-lite"/>
    </source>
</evidence>
<dbReference type="InterPro" id="IPR018497">
    <property type="entry name" value="Peptidase_M13_C"/>
</dbReference>
<evidence type="ECO:0000256" key="2">
    <source>
        <dbReference type="ARBA" id="ARBA00004401"/>
    </source>
</evidence>
<keyword evidence="4" id="KW-0645">Protease</keyword>
<comment type="subcellular location">
    <subcellularLocation>
        <location evidence="2">Cell membrane</location>
        <topology evidence="2">Single-pass type II membrane protein</topology>
    </subcellularLocation>
</comment>
<evidence type="ECO:0000256" key="8">
    <source>
        <dbReference type="ARBA" id="ARBA00023049"/>
    </source>
</evidence>
<reference evidence="12" key="2">
    <citation type="submission" date="2022-10" db="EMBL/GenBank/DDBJ databases">
        <authorList>
            <consortium name="ENA_rothamsted_submissions"/>
            <consortium name="culmorum"/>
            <person name="King R."/>
        </authorList>
    </citation>
    <scope>NUCLEOTIDE SEQUENCE</scope>
</reference>
<name>A0A9N9X0J5_PHACE</name>
<feature type="domain" description="Peptidase M13 N-terminal" evidence="11">
    <location>
        <begin position="76"/>
        <end position="336"/>
    </location>
</feature>
<dbReference type="Pfam" id="PF01431">
    <property type="entry name" value="Peptidase_M13"/>
    <property type="match status" value="2"/>
</dbReference>
<evidence type="ECO:0000256" key="6">
    <source>
        <dbReference type="ARBA" id="ARBA00022801"/>
    </source>
</evidence>
<dbReference type="InterPro" id="IPR008753">
    <property type="entry name" value="Peptidase_M13_N"/>
</dbReference>
<keyword evidence="13" id="KW-1185">Reference proteome</keyword>
<proteinExistence type="inferred from homology"/>
<dbReference type="CDD" id="cd08662">
    <property type="entry name" value="M13"/>
    <property type="match status" value="1"/>
</dbReference>
<feature type="domain" description="Peptidase M13 C-terminal" evidence="10">
    <location>
        <begin position="494"/>
        <end position="551"/>
    </location>
</feature>
<feature type="region of interest" description="Disordered" evidence="9">
    <location>
        <begin position="204"/>
        <end position="226"/>
    </location>
</feature>
<keyword evidence="8" id="KW-0482">Metalloprotease</keyword>
<evidence type="ECO:0000256" key="7">
    <source>
        <dbReference type="ARBA" id="ARBA00022833"/>
    </source>
</evidence>
<evidence type="ECO:0000259" key="10">
    <source>
        <dbReference type="Pfam" id="PF01431"/>
    </source>
</evidence>
<dbReference type="PANTHER" id="PTHR11733">
    <property type="entry name" value="ZINC METALLOPROTEASE FAMILY M13 NEPRILYSIN-RELATED"/>
    <property type="match status" value="1"/>
</dbReference>
<dbReference type="GO" id="GO:0004222">
    <property type="term" value="F:metalloendopeptidase activity"/>
    <property type="evidence" value="ECO:0007669"/>
    <property type="project" value="InterPro"/>
</dbReference>
<dbReference type="Pfam" id="PF05649">
    <property type="entry name" value="Peptidase_M13_N"/>
    <property type="match status" value="2"/>
</dbReference>
<evidence type="ECO:0000259" key="11">
    <source>
        <dbReference type="Pfam" id="PF05649"/>
    </source>
</evidence>
<reference evidence="12" key="1">
    <citation type="submission" date="2022-01" db="EMBL/GenBank/DDBJ databases">
        <authorList>
            <person name="King R."/>
        </authorList>
    </citation>
    <scope>NUCLEOTIDE SEQUENCE</scope>
</reference>
<comment type="similarity">
    <text evidence="3">Belongs to the peptidase M13 family.</text>
</comment>
<evidence type="ECO:0000256" key="5">
    <source>
        <dbReference type="ARBA" id="ARBA00022723"/>
    </source>
</evidence>
<accession>A0A9N9X0J5</accession>
<evidence type="ECO:0000256" key="1">
    <source>
        <dbReference type="ARBA" id="ARBA00001947"/>
    </source>
</evidence>
<dbReference type="OrthoDB" id="6475849at2759"/>
<organism evidence="12 13">
    <name type="scientific">Phaedon cochleariae</name>
    <name type="common">Mustard beetle</name>
    <dbReference type="NCBI Taxonomy" id="80249"/>
    <lineage>
        <taxon>Eukaryota</taxon>
        <taxon>Metazoa</taxon>
        <taxon>Ecdysozoa</taxon>
        <taxon>Arthropoda</taxon>
        <taxon>Hexapoda</taxon>
        <taxon>Insecta</taxon>
        <taxon>Pterygota</taxon>
        <taxon>Neoptera</taxon>
        <taxon>Endopterygota</taxon>
        <taxon>Coleoptera</taxon>
        <taxon>Polyphaga</taxon>
        <taxon>Cucujiformia</taxon>
        <taxon>Chrysomeloidea</taxon>
        <taxon>Chrysomelidae</taxon>
        <taxon>Chrysomelinae</taxon>
        <taxon>Chrysomelini</taxon>
        <taxon>Phaedon</taxon>
    </lineage>
</organism>
<dbReference type="Gene3D" id="1.10.1380.10">
    <property type="entry name" value="Neutral endopeptidase , domain2"/>
    <property type="match status" value="2"/>
</dbReference>
<evidence type="ECO:0000256" key="3">
    <source>
        <dbReference type="ARBA" id="ARBA00007357"/>
    </source>
</evidence>
<dbReference type="AlphaFoldDB" id="A0A9N9X0J5"/>
<evidence type="ECO:0000256" key="4">
    <source>
        <dbReference type="ARBA" id="ARBA00022670"/>
    </source>
</evidence>
<feature type="domain" description="Peptidase M13 N-terminal" evidence="11">
    <location>
        <begin position="384"/>
        <end position="430"/>
    </location>
</feature>
<dbReference type="GO" id="GO:0046872">
    <property type="term" value="F:metal ion binding"/>
    <property type="evidence" value="ECO:0007669"/>
    <property type="project" value="UniProtKB-KW"/>
</dbReference>
<keyword evidence="5" id="KW-0479">Metal-binding</keyword>
<dbReference type="EMBL" id="OU896709">
    <property type="protein sequence ID" value="CAG9819650.1"/>
    <property type="molecule type" value="Genomic_DNA"/>
</dbReference>
<dbReference type="Proteomes" id="UP001153737">
    <property type="component" value="Chromosome 3"/>
</dbReference>
<feature type="domain" description="Peptidase M13 C-terminal" evidence="10">
    <location>
        <begin position="560"/>
        <end position="714"/>
    </location>
</feature>
<dbReference type="SUPFAM" id="SSF55486">
    <property type="entry name" value="Metalloproteases ('zincins'), catalytic domain"/>
    <property type="match status" value="1"/>
</dbReference>